<evidence type="ECO:0000256" key="6">
    <source>
        <dbReference type="SAM" id="Phobius"/>
    </source>
</evidence>
<keyword evidence="6" id="KW-0472">Membrane</keyword>
<dbReference type="Gene3D" id="3.30.200.20">
    <property type="entry name" value="Phosphorylase Kinase, domain 1"/>
    <property type="match status" value="1"/>
</dbReference>
<keyword evidence="2" id="KW-0808">Transferase</keyword>
<keyword evidence="5" id="KW-0067">ATP-binding</keyword>
<evidence type="ECO:0000256" key="2">
    <source>
        <dbReference type="ARBA" id="ARBA00022679"/>
    </source>
</evidence>
<evidence type="ECO:0000256" key="3">
    <source>
        <dbReference type="ARBA" id="ARBA00022741"/>
    </source>
</evidence>
<name>A0A2M8P175_9CHLR</name>
<accession>A0A2M8P175</accession>
<dbReference type="AlphaFoldDB" id="A0A2M8P175"/>
<organism evidence="8 9">
    <name type="scientific">Candidatus Thermofonsia Clade 1 bacterium</name>
    <dbReference type="NCBI Taxonomy" id="2364210"/>
    <lineage>
        <taxon>Bacteria</taxon>
        <taxon>Bacillati</taxon>
        <taxon>Chloroflexota</taxon>
        <taxon>Candidatus Thermofontia</taxon>
        <taxon>Candidatus Thermofonsia Clade 1</taxon>
    </lineage>
</organism>
<proteinExistence type="predicted"/>
<feature type="domain" description="Protein kinase" evidence="7">
    <location>
        <begin position="14"/>
        <end position="279"/>
    </location>
</feature>
<keyword evidence="3" id="KW-0547">Nucleotide-binding</keyword>
<dbReference type="Pfam" id="PF00069">
    <property type="entry name" value="Pkinase"/>
    <property type="match status" value="1"/>
</dbReference>
<dbReference type="InterPro" id="IPR000719">
    <property type="entry name" value="Prot_kinase_dom"/>
</dbReference>
<comment type="caution">
    <text evidence="8">The sequence shown here is derived from an EMBL/GenBank/DDBJ whole genome shotgun (WGS) entry which is preliminary data.</text>
</comment>
<dbReference type="PANTHER" id="PTHR43289:SF6">
    <property type="entry name" value="SERINE_THREONINE-PROTEIN KINASE NEKL-3"/>
    <property type="match status" value="1"/>
</dbReference>
<dbReference type="PANTHER" id="PTHR43289">
    <property type="entry name" value="MITOGEN-ACTIVATED PROTEIN KINASE KINASE KINASE 20-RELATED"/>
    <property type="match status" value="1"/>
</dbReference>
<dbReference type="EC" id="2.7.11.1" evidence="1"/>
<keyword evidence="6" id="KW-1133">Transmembrane helix</keyword>
<sequence length="362" mass="40288">MELHTLEGQQIGQYKLLAWLGEGAHVHAYLARSAETGEYRVLKLLKSNLTSSEETLARFYREAQAALDLDHPNVVKVYGYDREGDLLYLVEEFYEGGSLMDRLKAHPGPQPLDFVLRTLEDIANGLDFAHQRGIIHRDLKPENILYNRQGRAALSDLGVTKYADEAEARSRQGLLFGNPNYMSPEEWQSRPIDARTDIYALGIILFEMLTGELPFEPTKTSSMMFVHLLHLVATPRSLLQLRPDLPPALEAVINKAIEKDPEQRYQTAGALAVDFKAALAGSTLNSLEGSEGEATVNANEAFGKTAERVAAQTTSAPEVVVVRRPLSPVLLAAFLAALLGLLYLWWRAQQSPETEEETYTPL</sequence>
<dbReference type="PROSITE" id="PS00108">
    <property type="entry name" value="PROTEIN_KINASE_ST"/>
    <property type="match status" value="1"/>
</dbReference>
<dbReference type="Gene3D" id="1.10.510.10">
    <property type="entry name" value="Transferase(Phosphotransferase) domain 1"/>
    <property type="match status" value="1"/>
</dbReference>
<reference evidence="8 9" key="1">
    <citation type="submission" date="2017-11" db="EMBL/GenBank/DDBJ databases">
        <title>Evolution of Phototrophy in the Chloroflexi Phylum Driven by Horizontal Gene Transfer.</title>
        <authorList>
            <person name="Ward L.M."/>
            <person name="Hemp J."/>
            <person name="Shih P.M."/>
            <person name="Mcglynn S.E."/>
            <person name="Fischer W."/>
        </authorList>
    </citation>
    <scope>NUCLEOTIDE SEQUENCE [LARGE SCALE GENOMIC DNA]</scope>
    <source>
        <strain evidence="8">CP2_2F</strain>
    </source>
</reference>
<gene>
    <name evidence="8" type="ORF">CUN51_05335</name>
</gene>
<dbReference type="PROSITE" id="PS50011">
    <property type="entry name" value="PROTEIN_KINASE_DOM"/>
    <property type="match status" value="1"/>
</dbReference>
<evidence type="ECO:0000313" key="9">
    <source>
        <dbReference type="Proteomes" id="UP000228921"/>
    </source>
</evidence>
<evidence type="ECO:0000313" key="8">
    <source>
        <dbReference type="EMBL" id="PJF31289.1"/>
    </source>
</evidence>
<evidence type="ECO:0000259" key="7">
    <source>
        <dbReference type="PROSITE" id="PS50011"/>
    </source>
</evidence>
<evidence type="ECO:0000256" key="1">
    <source>
        <dbReference type="ARBA" id="ARBA00012513"/>
    </source>
</evidence>
<feature type="transmembrane region" description="Helical" evidence="6">
    <location>
        <begin position="326"/>
        <end position="346"/>
    </location>
</feature>
<dbReference type="SUPFAM" id="SSF56112">
    <property type="entry name" value="Protein kinase-like (PK-like)"/>
    <property type="match status" value="1"/>
</dbReference>
<dbReference type="SMART" id="SM00220">
    <property type="entry name" value="S_TKc"/>
    <property type="match status" value="1"/>
</dbReference>
<dbReference type="EMBL" id="PGTK01000004">
    <property type="protein sequence ID" value="PJF31289.1"/>
    <property type="molecule type" value="Genomic_DNA"/>
</dbReference>
<evidence type="ECO:0000256" key="4">
    <source>
        <dbReference type="ARBA" id="ARBA00022777"/>
    </source>
</evidence>
<dbReference type="GO" id="GO:0005524">
    <property type="term" value="F:ATP binding"/>
    <property type="evidence" value="ECO:0007669"/>
    <property type="project" value="UniProtKB-KW"/>
</dbReference>
<dbReference type="CDD" id="cd14014">
    <property type="entry name" value="STKc_PknB_like"/>
    <property type="match status" value="1"/>
</dbReference>
<dbReference type="InterPro" id="IPR008271">
    <property type="entry name" value="Ser/Thr_kinase_AS"/>
</dbReference>
<dbReference type="GO" id="GO:0004674">
    <property type="term" value="F:protein serine/threonine kinase activity"/>
    <property type="evidence" value="ECO:0007669"/>
    <property type="project" value="UniProtKB-EC"/>
</dbReference>
<dbReference type="Proteomes" id="UP000228921">
    <property type="component" value="Unassembled WGS sequence"/>
</dbReference>
<keyword evidence="6" id="KW-0812">Transmembrane</keyword>
<evidence type="ECO:0000256" key="5">
    <source>
        <dbReference type="ARBA" id="ARBA00022840"/>
    </source>
</evidence>
<dbReference type="InterPro" id="IPR011009">
    <property type="entry name" value="Kinase-like_dom_sf"/>
</dbReference>
<protein>
    <recommendedName>
        <fullName evidence="1">non-specific serine/threonine protein kinase</fullName>
        <ecNumber evidence="1">2.7.11.1</ecNumber>
    </recommendedName>
</protein>
<keyword evidence="4" id="KW-0418">Kinase</keyword>